<dbReference type="OrthoDB" id="9799818at2"/>
<gene>
    <name evidence="1" type="ORF">CQS04_09430</name>
</gene>
<accession>A0A2M9EY42</accession>
<dbReference type="Pfam" id="PF00106">
    <property type="entry name" value="adh_short"/>
    <property type="match status" value="1"/>
</dbReference>
<dbReference type="Proteomes" id="UP000228680">
    <property type="component" value="Unassembled WGS sequence"/>
</dbReference>
<dbReference type="PANTHER" id="PTHR43431">
    <property type="entry name" value="OXIDOREDUCTASE, SHORT CHAIN DEHYDROGENASE/REDUCTASE FAMILY (AFU_ORTHOLOGUE AFUA_5G14000)"/>
    <property type="match status" value="1"/>
</dbReference>
<proteinExistence type="predicted"/>
<dbReference type="PANTHER" id="PTHR43431:SF1">
    <property type="entry name" value="OS08G0476300 PROTEIN"/>
    <property type="match status" value="1"/>
</dbReference>
<dbReference type="InterPro" id="IPR036291">
    <property type="entry name" value="NAD(P)-bd_dom_sf"/>
</dbReference>
<comment type="caution">
    <text evidence="1">The sequence shown here is derived from an EMBL/GenBank/DDBJ whole genome shotgun (WGS) entry which is preliminary data.</text>
</comment>
<dbReference type="RefSeq" id="WP_100353905.1">
    <property type="nucleotide sequence ID" value="NZ_PCGR01000003.1"/>
</dbReference>
<evidence type="ECO:0000313" key="2">
    <source>
        <dbReference type="Proteomes" id="UP000228680"/>
    </source>
</evidence>
<dbReference type="AlphaFoldDB" id="A0A2M9EY42"/>
<sequence>MSQKVLIVIGAGPGISLATAKKFGENGATIAFIARRPSSLEAFGAELDHHGIENQGFIGDAASVSSLREALQKILTHYDSIDSILYNVSAATPGKPLELDPEDIARDFQANVLGALVAVQEVVPRMTNGSLLFTGGGLALNPYPDYASLAIGKAGLRNLVHSLYQQLQEHGHYVGIVTVKGFVKPGTFYDPKDIAEAFYTLYTNRDQVEFMFEEPK</sequence>
<organism evidence="1 2">
    <name type="scientific">Chryseomicrobium excrementi</name>
    <dbReference type="NCBI Taxonomy" id="2041346"/>
    <lineage>
        <taxon>Bacteria</taxon>
        <taxon>Bacillati</taxon>
        <taxon>Bacillota</taxon>
        <taxon>Bacilli</taxon>
        <taxon>Bacillales</taxon>
        <taxon>Caryophanaceae</taxon>
        <taxon>Chryseomicrobium</taxon>
    </lineage>
</organism>
<evidence type="ECO:0000313" key="1">
    <source>
        <dbReference type="EMBL" id="PJK16126.1"/>
    </source>
</evidence>
<name>A0A2M9EY42_9BACL</name>
<protein>
    <submittedName>
        <fullName evidence="1">Short-chain dehydrogenase</fullName>
    </submittedName>
</protein>
<dbReference type="InterPro" id="IPR002347">
    <property type="entry name" value="SDR_fam"/>
</dbReference>
<keyword evidence="2" id="KW-1185">Reference proteome</keyword>
<dbReference type="EMBL" id="PCGR01000003">
    <property type="protein sequence ID" value="PJK16126.1"/>
    <property type="molecule type" value="Genomic_DNA"/>
</dbReference>
<dbReference type="SUPFAM" id="SSF51735">
    <property type="entry name" value="NAD(P)-binding Rossmann-fold domains"/>
    <property type="match status" value="1"/>
</dbReference>
<reference evidence="1 2" key="1">
    <citation type="submission" date="2017-10" db="EMBL/GenBank/DDBJ databases">
        <title>Draft genome of Chryseomicrobium casticus sp. nov.</title>
        <authorList>
            <person name="Chakraborty R."/>
            <person name="Saha T."/>
        </authorList>
    </citation>
    <scope>NUCLEOTIDE SEQUENCE [LARGE SCALE GENOMIC DNA]</scope>
    <source>
        <strain evidence="1 2">ET03</strain>
    </source>
</reference>
<dbReference type="Gene3D" id="3.40.50.720">
    <property type="entry name" value="NAD(P)-binding Rossmann-like Domain"/>
    <property type="match status" value="1"/>
</dbReference>